<evidence type="ECO:0000256" key="4">
    <source>
        <dbReference type="SAM" id="MobiDB-lite"/>
    </source>
</evidence>
<accession>A0ABS1B917</accession>
<dbReference type="PROSITE" id="PS50088">
    <property type="entry name" value="ANK_REPEAT"/>
    <property type="match status" value="2"/>
</dbReference>
<name>A0ABS1B917_9MICO</name>
<evidence type="ECO:0000256" key="1">
    <source>
        <dbReference type="ARBA" id="ARBA00022737"/>
    </source>
</evidence>
<keyword evidence="7" id="KW-1185">Reference proteome</keyword>
<dbReference type="Pfam" id="PF12796">
    <property type="entry name" value="Ank_2"/>
    <property type="match status" value="1"/>
</dbReference>
<feature type="compositionally biased region" description="Low complexity" evidence="4">
    <location>
        <begin position="14"/>
        <end position="23"/>
    </location>
</feature>
<comment type="caution">
    <text evidence="5">The sequence shown here is derived from an EMBL/GenBank/DDBJ whole genome shotgun (WGS) entry which is preliminary data.</text>
</comment>
<feature type="region of interest" description="Disordered" evidence="4">
    <location>
        <begin position="1"/>
        <end position="34"/>
    </location>
</feature>
<evidence type="ECO:0000256" key="3">
    <source>
        <dbReference type="PROSITE-ProRule" id="PRU00023"/>
    </source>
</evidence>
<feature type="repeat" description="ANK" evidence="3">
    <location>
        <begin position="71"/>
        <end position="103"/>
    </location>
</feature>
<evidence type="ECO:0000256" key="2">
    <source>
        <dbReference type="ARBA" id="ARBA00023043"/>
    </source>
</evidence>
<gene>
    <name evidence="5" type="ORF">I8D64_04660</name>
    <name evidence="6" type="ORF">I8D64_16850</name>
</gene>
<dbReference type="PRINTS" id="PR01415">
    <property type="entry name" value="ANKYRIN"/>
</dbReference>
<dbReference type="EMBL" id="JAEDAJ010000020">
    <property type="protein sequence ID" value="MBK0333073.1"/>
    <property type="molecule type" value="Genomic_DNA"/>
</dbReference>
<feature type="repeat" description="ANK" evidence="3">
    <location>
        <begin position="104"/>
        <end position="136"/>
    </location>
</feature>
<sequence>MTSDAAQPDPPQPDSSQSATAQPGSPLTSEEQDEQVLALARRMLDDAREGRGDALLPLLDQGAPVAMRDSRGNTLLMLAAYHGHADLVRELAARGADVDQLNDRQQSPLAGAVFKGYDDVVSALLDAGADPDAGTPSGRDSVAFFGREEMGRLIEEKAPRA</sequence>
<dbReference type="Proteomes" id="UP000612352">
    <property type="component" value="Unassembled WGS sequence"/>
</dbReference>
<organism evidence="5 7">
    <name type="scientific">Brachybacterium halotolerans</name>
    <dbReference type="NCBI Taxonomy" id="2795215"/>
    <lineage>
        <taxon>Bacteria</taxon>
        <taxon>Bacillati</taxon>
        <taxon>Actinomycetota</taxon>
        <taxon>Actinomycetes</taxon>
        <taxon>Micrococcales</taxon>
        <taxon>Dermabacteraceae</taxon>
        <taxon>Brachybacterium</taxon>
    </lineage>
</organism>
<dbReference type="Gene3D" id="1.25.40.20">
    <property type="entry name" value="Ankyrin repeat-containing domain"/>
    <property type="match status" value="1"/>
</dbReference>
<proteinExistence type="predicted"/>
<reference evidence="5 7" key="1">
    <citation type="submission" date="2020-12" db="EMBL/GenBank/DDBJ databases">
        <title>Brachybacterium sp. MASK1Z-5, whole genome shotgun sequence.</title>
        <authorList>
            <person name="Tuo L."/>
        </authorList>
    </citation>
    <scope>NUCLEOTIDE SEQUENCE [LARGE SCALE GENOMIC DNA]</scope>
    <source>
        <strain evidence="5 7">MASK1Z-5</strain>
    </source>
</reference>
<dbReference type="InterPro" id="IPR002110">
    <property type="entry name" value="Ankyrin_rpt"/>
</dbReference>
<dbReference type="PANTHER" id="PTHR24171">
    <property type="entry name" value="ANKYRIN REPEAT DOMAIN-CONTAINING PROTEIN 39-RELATED"/>
    <property type="match status" value="1"/>
</dbReference>
<evidence type="ECO:0000313" key="7">
    <source>
        <dbReference type="Proteomes" id="UP000612352"/>
    </source>
</evidence>
<keyword evidence="2 3" id="KW-0040">ANK repeat</keyword>
<dbReference type="InterPro" id="IPR036770">
    <property type="entry name" value="Ankyrin_rpt-contain_sf"/>
</dbReference>
<dbReference type="RefSeq" id="WP_200501350.1">
    <property type="nucleotide sequence ID" value="NZ_JAEDAJ010000002.1"/>
</dbReference>
<evidence type="ECO:0000313" key="6">
    <source>
        <dbReference type="EMBL" id="MBK0333073.1"/>
    </source>
</evidence>
<dbReference type="SMART" id="SM00248">
    <property type="entry name" value="ANK"/>
    <property type="match status" value="2"/>
</dbReference>
<dbReference type="PROSITE" id="PS50297">
    <property type="entry name" value="ANK_REP_REGION"/>
    <property type="match status" value="1"/>
</dbReference>
<evidence type="ECO:0000313" key="5">
    <source>
        <dbReference type="EMBL" id="MBK0330687.1"/>
    </source>
</evidence>
<dbReference type="EMBL" id="JAEDAJ010000002">
    <property type="protein sequence ID" value="MBK0330687.1"/>
    <property type="molecule type" value="Genomic_DNA"/>
</dbReference>
<dbReference type="SUPFAM" id="SSF48403">
    <property type="entry name" value="Ankyrin repeat"/>
    <property type="match status" value="1"/>
</dbReference>
<protein>
    <submittedName>
        <fullName evidence="5">Ankyrin repeat domain-containing protein</fullName>
    </submittedName>
</protein>
<keyword evidence="1" id="KW-0677">Repeat</keyword>